<keyword evidence="4" id="KW-1185">Reference proteome</keyword>
<name>A0A9W6YWJ8_AMBMO</name>
<proteinExistence type="predicted"/>
<dbReference type="AlphaFoldDB" id="A0A9W6YWJ8"/>
<reference evidence="3" key="1">
    <citation type="submission" date="2023-04" db="EMBL/GenBank/DDBJ databases">
        <title>Ambrosiozyma monospora NBRC 1965.</title>
        <authorList>
            <person name="Ichikawa N."/>
            <person name="Sato H."/>
            <person name="Tonouchi N."/>
        </authorList>
    </citation>
    <scope>NUCLEOTIDE SEQUENCE</scope>
    <source>
        <strain evidence="3">NBRC 1965</strain>
    </source>
</reference>
<keyword evidence="2" id="KW-1133">Transmembrane helix</keyword>
<dbReference type="EMBL" id="BSXU01001290">
    <property type="protein sequence ID" value="GMG25815.1"/>
    <property type="molecule type" value="Genomic_DNA"/>
</dbReference>
<keyword evidence="2" id="KW-0472">Membrane</keyword>
<organism evidence="3 4">
    <name type="scientific">Ambrosiozyma monospora</name>
    <name type="common">Yeast</name>
    <name type="synonym">Endomycopsis monosporus</name>
    <dbReference type="NCBI Taxonomy" id="43982"/>
    <lineage>
        <taxon>Eukaryota</taxon>
        <taxon>Fungi</taxon>
        <taxon>Dikarya</taxon>
        <taxon>Ascomycota</taxon>
        <taxon>Saccharomycotina</taxon>
        <taxon>Pichiomycetes</taxon>
        <taxon>Pichiales</taxon>
        <taxon>Pichiaceae</taxon>
        <taxon>Ambrosiozyma</taxon>
    </lineage>
</organism>
<feature type="compositionally biased region" description="Polar residues" evidence="1">
    <location>
        <begin position="201"/>
        <end position="228"/>
    </location>
</feature>
<keyword evidence="2" id="KW-0812">Transmembrane</keyword>
<feature type="compositionally biased region" description="Polar residues" evidence="1">
    <location>
        <begin position="269"/>
        <end position="282"/>
    </location>
</feature>
<feature type="compositionally biased region" description="Polar residues" evidence="1">
    <location>
        <begin position="290"/>
        <end position="331"/>
    </location>
</feature>
<gene>
    <name evidence="3" type="ORF">Amon01_000317500</name>
</gene>
<feature type="region of interest" description="Disordered" evidence="1">
    <location>
        <begin position="361"/>
        <end position="420"/>
    </location>
</feature>
<feature type="compositionally biased region" description="Gly residues" evidence="1">
    <location>
        <begin position="361"/>
        <end position="393"/>
    </location>
</feature>
<evidence type="ECO:0000313" key="4">
    <source>
        <dbReference type="Proteomes" id="UP001165063"/>
    </source>
</evidence>
<feature type="region of interest" description="Disordered" evidence="1">
    <location>
        <begin position="151"/>
        <end position="341"/>
    </location>
</feature>
<protein>
    <submittedName>
        <fullName evidence="3">Unnamed protein product</fullName>
    </submittedName>
</protein>
<evidence type="ECO:0000313" key="3">
    <source>
        <dbReference type="EMBL" id="GMG25815.1"/>
    </source>
</evidence>
<evidence type="ECO:0000256" key="2">
    <source>
        <dbReference type="SAM" id="Phobius"/>
    </source>
</evidence>
<comment type="caution">
    <text evidence="3">The sequence shown here is derived from an EMBL/GenBank/DDBJ whole genome shotgun (WGS) entry which is preliminary data.</text>
</comment>
<feature type="compositionally biased region" description="Low complexity" evidence="1">
    <location>
        <begin position="394"/>
        <end position="420"/>
    </location>
</feature>
<dbReference type="Proteomes" id="UP001165063">
    <property type="component" value="Unassembled WGS sequence"/>
</dbReference>
<feature type="transmembrane region" description="Helical" evidence="2">
    <location>
        <begin position="56"/>
        <end position="76"/>
    </location>
</feature>
<sequence>MIINLSDLLLLKRNYNSDGTYYDPSDYSDPYNPYNSNSPYYSGSSRHHHHRGKGRFGWFGMLGFLFVFALLGLCMYNSVRMKRRQNLVGGKMSKYCVPYQQRRAIENSGEGYYDSQGYWVPNQTSGSANDGYANTNTGYYDENGNWVPANNYTNNNVTAATNPNDFHSRASSSSSSVSRPEKTYQSSNRRGSEGVQFYDNGGTSQDRYQNQYSTNGDYPKNSANTGSQPGVKRSGTEYADAPSYPVDNKTPTGTGAAVGAGTTTGNGTSSYPTDGNGTSSYPTDGKHANTRGTTPSTGGYPNTGNTSGTHPTTGTSAQPTSGTGYGNTAGQTDAYGNPVTANNSAGTGSGYGNSAGTGSGYGNTTGTGSGYGNTAGTGSGYGNTAGRGSGYGNTAGADTGYGNTAGNAGNTSGGYNNSRY</sequence>
<feature type="compositionally biased region" description="Low complexity" evidence="1">
    <location>
        <begin position="151"/>
        <end position="178"/>
    </location>
</feature>
<accession>A0A9W6YWJ8</accession>
<evidence type="ECO:0000256" key="1">
    <source>
        <dbReference type="SAM" id="MobiDB-lite"/>
    </source>
</evidence>